<keyword evidence="7" id="KW-1185">Reference proteome</keyword>
<name>A0A9P4ME28_9PEZI</name>
<proteinExistence type="inferred from homology"/>
<evidence type="ECO:0000256" key="5">
    <source>
        <dbReference type="ARBA" id="ARBA00023180"/>
    </source>
</evidence>
<dbReference type="GO" id="GO:0008239">
    <property type="term" value="F:dipeptidyl-peptidase activity"/>
    <property type="evidence" value="ECO:0007669"/>
    <property type="project" value="TreeGrafter"/>
</dbReference>
<keyword evidence="5" id="KW-0325">Glycoprotein</keyword>
<organism evidence="6 7">
    <name type="scientific">Rhizodiscina lignyota</name>
    <dbReference type="NCBI Taxonomy" id="1504668"/>
    <lineage>
        <taxon>Eukaryota</taxon>
        <taxon>Fungi</taxon>
        <taxon>Dikarya</taxon>
        <taxon>Ascomycota</taxon>
        <taxon>Pezizomycotina</taxon>
        <taxon>Dothideomycetes</taxon>
        <taxon>Pleosporomycetidae</taxon>
        <taxon>Aulographales</taxon>
        <taxon>Rhizodiscinaceae</taxon>
        <taxon>Rhizodiscina</taxon>
    </lineage>
</organism>
<dbReference type="Proteomes" id="UP000799772">
    <property type="component" value="Unassembled WGS sequence"/>
</dbReference>
<comment type="similarity">
    <text evidence="1">Belongs to the peptidase S28 family.</text>
</comment>
<protein>
    <submittedName>
        <fullName evidence="6">Serine carboxypeptidase</fullName>
    </submittedName>
</protein>
<dbReference type="GO" id="GO:0004180">
    <property type="term" value="F:carboxypeptidase activity"/>
    <property type="evidence" value="ECO:0007669"/>
    <property type="project" value="UniProtKB-KW"/>
</dbReference>
<keyword evidence="3" id="KW-0732">Signal</keyword>
<dbReference type="PANTHER" id="PTHR11010:SF23">
    <property type="entry name" value="SERINE PEPTIDASE"/>
    <property type="match status" value="1"/>
</dbReference>
<evidence type="ECO:0000256" key="1">
    <source>
        <dbReference type="ARBA" id="ARBA00011079"/>
    </source>
</evidence>
<dbReference type="InterPro" id="IPR008758">
    <property type="entry name" value="Peptidase_S28"/>
</dbReference>
<gene>
    <name evidence="6" type="ORF">NA57DRAFT_34901</name>
</gene>
<dbReference type="PANTHER" id="PTHR11010">
    <property type="entry name" value="PROTEASE S28 PRO-X CARBOXYPEPTIDASE-RELATED"/>
    <property type="match status" value="1"/>
</dbReference>
<evidence type="ECO:0000313" key="7">
    <source>
        <dbReference type="Proteomes" id="UP000799772"/>
    </source>
</evidence>
<dbReference type="EMBL" id="ML978123">
    <property type="protein sequence ID" value="KAF2102204.1"/>
    <property type="molecule type" value="Genomic_DNA"/>
</dbReference>
<accession>A0A9P4ME28</accession>
<keyword evidence="2" id="KW-0645">Protease</keyword>
<dbReference type="GO" id="GO:0006508">
    <property type="term" value="P:proteolysis"/>
    <property type="evidence" value="ECO:0007669"/>
    <property type="project" value="UniProtKB-KW"/>
</dbReference>
<evidence type="ECO:0000256" key="3">
    <source>
        <dbReference type="ARBA" id="ARBA00022729"/>
    </source>
</evidence>
<dbReference type="SUPFAM" id="SSF53474">
    <property type="entry name" value="alpha/beta-Hydrolases"/>
    <property type="match status" value="1"/>
</dbReference>
<dbReference type="Gene3D" id="3.40.50.1820">
    <property type="entry name" value="alpha/beta hydrolase"/>
    <property type="match status" value="2"/>
</dbReference>
<comment type="caution">
    <text evidence="6">The sequence shown here is derived from an EMBL/GenBank/DDBJ whole genome shotgun (WGS) entry which is preliminary data.</text>
</comment>
<keyword evidence="6" id="KW-0121">Carboxypeptidase</keyword>
<reference evidence="6" key="1">
    <citation type="journal article" date="2020" name="Stud. Mycol.">
        <title>101 Dothideomycetes genomes: a test case for predicting lifestyles and emergence of pathogens.</title>
        <authorList>
            <person name="Haridas S."/>
            <person name="Albert R."/>
            <person name="Binder M."/>
            <person name="Bloem J."/>
            <person name="Labutti K."/>
            <person name="Salamov A."/>
            <person name="Andreopoulos B."/>
            <person name="Baker S."/>
            <person name="Barry K."/>
            <person name="Bills G."/>
            <person name="Bluhm B."/>
            <person name="Cannon C."/>
            <person name="Castanera R."/>
            <person name="Culley D."/>
            <person name="Daum C."/>
            <person name="Ezra D."/>
            <person name="Gonzalez J."/>
            <person name="Henrissat B."/>
            <person name="Kuo A."/>
            <person name="Liang C."/>
            <person name="Lipzen A."/>
            <person name="Lutzoni F."/>
            <person name="Magnuson J."/>
            <person name="Mondo S."/>
            <person name="Nolan M."/>
            <person name="Ohm R."/>
            <person name="Pangilinan J."/>
            <person name="Park H.-J."/>
            <person name="Ramirez L."/>
            <person name="Alfaro M."/>
            <person name="Sun H."/>
            <person name="Tritt A."/>
            <person name="Yoshinaga Y."/>
            <person name="Zwiers L.-H."/>
            <person name="Turgeon B."/>
            <person name="Goodwin S."/>
            <person name="Spatafora J."/>
            <person name="Crous P."/>
            <person name="Grigoriev I."/>
        </authorList>
    </citation>
    <scope>NUCLEOTIDE SEQUENCE</scope>
    <source>
        <strain evidence="6">CBS 133067</strain>
    </source>
</reference>
<dbReference type="AlphaFoldDB" id="A0A9P4ME28"/>
<dbReference type="OrthoDB" id="1735038at2759"/>
<dbReference type="Pfam" id="PF05577">
    <property type="entry name" value="Peptidase_S28"/>
    <property type="match status" value="2"/>
</dbReference>
<keyword evidence="4" id="KW-0378">Hydrolase</keyword>
<sequence>MWHLAADEQTVTGVGNTTFLQLIDHNNPSLGTFEQFYMYDTTYYKGPGSPIVLFTPGEVNASAYTTYLNTNRTTGVVAKEIGAATIVLEHRYWGTSTPYTEFTTENLKYLTLDNAIHDLTYFAKNAKLPFDHRSASNAQNTPWVLIGGSYSGALSAWVESVDPGTFWAYHASSAPTEAVSDYWGYFLPVQEGMPKNCSKDVNLVIEHMDNVLKTGTAEEIHNLKAMFGLESVEHNDDFMAALEWAPWLWQDNQFYTTAGFYIWCDYIENSVNQTDPSKLPGEEGVGLEKALEGYAKWGKDFYFPDFCQETYGYFGGGLNTECFNTYNKSNPIFTDITPSNTADRQWVWMTCNEPFGYWQDGAPEGRSTLVSRLVNAEYWIRQCDLYFPPGPDGETFGINKGKTEADVNKYTGGWDITKSTRLQYTNGGFDPWREATVSSELRPGGPLQSTEQVPVHWVPGGFHTSDLVTMNGVVNASCKAVIDAEVAQLVKWVNEWPKKYRGRRARRN</sequence>
<evidence type="ECO:0000256" key="4">
    <source>
        <dbReference type="ARBA" id="ARBA00022801"/>
    </source>
</evidence>
<dbReference type="GO" id="GO:0070008">
    <property type="term" value="F:serine-type exopeptidase activity"/>
    <property type="evidence" value="ECO:0007669"/>
    <property type="project" value="InterPro"/>
</dbReference>
<dbReference type="InterPro" id="IPR029058">
    <property type="entry name" value="AB_hydrolase_fold"/>
</dbReference>
<dbReference type="FunFam" id="3.40.50.1820:FF:000165">
    <property type="entry name" value="Serine peptidase, putative"/>
    <property type="match status" value="1"/>
</dbReference>
<evidence type="ECO:0000313" key="6">
    <source>
        <dbReference type="EMBL" id="KAF2102204.1"/>
    </source>
</evidence>
<evidence type="ECO:0000256" key="2">
    <source>
        <dbReference type="ARBA" id="ARBA00022670"/>
    </source>
</evidence>